<protein>
    <submittedName>
        <fullName evidence="2">Uncharacterized protein</fullName>
    </submittedName>
</protein>
<keyword evidence="1" id="KW-0472">Membrane</keyword>
<gene>
    <name evidence="2" type="ORF">GCM10025790_22190</name>
</gene>
<keyword evidence="1" id="KW-1133">Transmembrane helix</keyword>
<name>A0ABP9G0E8_9MICC</name>
<comment type="caution">
    <text evidence="2">The sequence shown here is derived from an EMBL/GenBank/DDBJ whole genome shotgun (WGS) entry which is preliminary data.</text>
</comment>
<dbReference type="Proteomes" id="UP001500368">
    <property type="component" value="Unassembled WGS sequence"/>
</dbReference>
<keyword evidence="3" id="KW-1185">Reference proteome</keyword>
<evidence type="ECO:0000256" key="1">
    <source>
        <dbReference type="SAM" id="Phobius"/>
    </source>
</evidence>
<dbReference type="EMBL" id="BAABLW010000007">
    <property type="protein sequence ID" value="GAA4924512.1"/>
    <property type="molecule type" value="Genomic_DNA"/>
</dbReference>
<organism evidence="2 3">
    <name type="scientific">Nesterenkonia rhizosphaerae</name>
    <dbReference type="NCBI Taxonomy" id="1348272"/>
    <lineage>
        <taxon>Bacteria</taxon>
        <taxon>Bacillati</taxon>
        <taxon>Actinomycetota</taxon>
        <taxon>Actinomycetes</taxon>
        <taxon>Micrococcales</taxon>
        <taxon>Micrococcaceae</taxon>
        <taxon>Nesterenkonia</taxon>
    </lineage>
</organism>
<accession>A0ABP9G0E8</accession>
<keyword evidence="1" id="KW-0812">Transmembrane</keyword>
<dbReference type="RefSeq" id="WP_345478072.1">
    <property type="nucleotide sequence ID" value="NZ_BAABLW010000007.1"/>
</dbReference>
<sequence length="49" mass="5436">MSTVEIVEQAGLWNYVWMALLIQSLAVVAGFILGWGINRTVHQVHKAGK</sequence>
<proteinExistence type="predicted"/>
<evidence type="ECO:0000313" key="3">
    <source>
        <dbReference type="Proteomes" id="UP001500368"/>
    </source>
</evidence>
<reference evidence="3" key="1">
    <citation type="journal article" date="2019" name="Int. J. Syst. Evol. Microbiol.">
        <title>The Global Catalogue of Microorganisms (GCM) 10K type strain sequencing project: providing services to taxonomists for standard genome sequencing and annotation.</title>
        <authorList>
            <consortium name="The Broad Institute Genomics Platform"/>
            <consortium name="The Broad Institute Genome Sequencing Center for Infectious Disease"/>
            <person name="Wu L."/>
            <person name="Ma J."/>
        </authorList>
    </citation>
    <scope>NUCLEOTIDE SEQUENCE [LARGE SCALE GENOMIC DNA]</scope>
    <source>
        <strain evidence="3">JCM 19129</strain>
    </source>
</reference>
<evidence type="ECO:0000313" key="2">
    <source>
        <dbReference type="EMBL" id="GAA4924512.1"/>
    </source>
</evidence>
<feature type="transmembrane region" description="Helical" evidence="1">
    <location>
        <begin position="12"/>
        <end position="37"/>
    </location>
</feature>